<dbReference type="AlphaFoldDB" id="A0A4R3TG34"/>
<reference evidence="2 3" key="1">
    <citation type="submission" date="2019-03" db="EMBL/GenBank/DDBJ databases">
        <title>Genomic Encyclopedia of Type Strains, Phase IV (KMG-IV): sequencing the most valuable type-strain genomes for metagenomic binning, comparative biology and taxonomic classification.</title>
        <authorList>
            <person name="Goeker M."/>
        </authorList>
    </citation>
    <scope>NUCLEOTIDE SEQUENCE [LARGE SCALE GENOMIC DNA]</scope>
    <source>
        <strain evidence="2 3">DSM 29481</strain>
    </source>
</reference>
<keyword evidence="1" id="KW-0812">Transmembrane</keyword>
<evidence type="ECO:0000256" key="1">
    <source>
        <dbReference type="SAM" id="Phobius"/>
    </source>
</evidence>
<organism evidence="2 3">
    <name type="scientific">Longicatena caecimuris</name>
    <dbReference type="NCBI Taxonomy" id="1796635"/>
    <lineage>
        <taxon>Bacteria</taxon>
        <taxon>Bacillati</taxon>
        <taxon>Bacillota</taxon>
        <taxon>Erysipelotrichia</taxon>
        <taxon>Erysipelotrichales</taxon>
        <taxon>Erysipelotrichaceae</taxon>
        <taxon>Longicatena</taxon>
    </lineage>
</organism>
<evidence type="ECO:0000313" key="3">
    <source>
        <dbReference type="Proteomes" id="UP000295773"/>
    </source>
</evidence>
<evidence type="ECO:0000313" key="2">
    <source>
        <dbReference type="EMBL" id="TCU60097.1"/>
    </source>
</evidence>
<accession>A0A4R3TG34</accession>
<sequence length="34" mass="3851">MKPEQKDIIMAYAVLVLALLSGILLVLLFAFFIR</sequence>
<gene>
    <name evidence="2" type="ORF">EDD61_109137</name>
</gene>
<dbReference type="Proteomes" id="UP000295773">
    <property type="component" value="Unassembled WGS sequence"/>
</dbReference>
<keyword evidence="3" id="KW-1185">Reference proteome</keyword>
<name>A0A4R3TG34_9FIRM</name>
<dbReference type="EMBL" id="SMBP01000009">
    <property type="protein sequence ID" value="TCU60097.1"/>
    <property type="molecule type" value="Genomic_DNA"/>
</dbReference>
<protein>
    <submittedName>
        <fullName evidence="2">Uncharacterized protein</fullName>
    </submittedName>
</protein>
<proteinExistence type="predicted"/>
<feature type="transmembrane region" description="Helical" evidence="1">
    <location>
        <begin position="12"/>
        <end position="33"/>
    </location>
</feature>
<keyword evidence="1" id="KW-0472">Membrane</keyword>
<keyword evidence="1" id="KW-1133">Transmembrane helix</keyword>
<comment type="caution">
    <text evidence="2">The sequence shown here is derived from an EMBL/GenBank/DDBJ whole genome shotgun (WGS) entry which is preliminary data.</text>
</comment>